<evidence type="ECO:0000256" key="2">
    <source>
        <dbReference type="SAM" id="SignalP"/>
    </source>
</evidence>
<proteinExistence type="predicted"/>
<protein>
    <recommendedName>
        <fullName evidence="5">Sporulation protein</fullName>
    </recommendedName>
</protein>
<accession>A0ABW0VZM9</accession>
<feature type="region of interest" description="Disordered" evidence="1">
    <location>
        <begin position="142"/>
        <end position="163"/>
    </location>
</feature>
<evidence type="ECO:0000313" key="4">
    <source>
        <dbReference type="Proteomes" id="UP001596047"/>
    </source>
</evidence>
<keyword evidence="2" id="KW-0732">Signal</keyword>
<evidence type="ECO:0000256" key="1">
    <source>
        <dbReference type="SAM" id="MobiDB-lite"/>
    </source>
</evidence>
<comment type="caution">
    <text evidence="3">The sequence shown here is derived from an EMBL/GenBank/DDBJ whole genome shotgun (WGS) entry which is preliminary data.</text>
</comment>
<dbReference type="Proteomes" id="UP001596047">
    <property type="component" value="Unassembled WGS sequence"/>
</dbReference>
<reference evidence="4" key="1">
    <citation type="journal article" date="2019" name="Int. J. Syst. Evol. Microbiol.">
        <title>The Global Catalogue of Microorganisms (GCM) 10K type strain sequencing project: providing services to taxonomists for standard genome sequencing and annotation.</title>
        <authorList>
            <consortium name="The Broad Institute Genomics Platform"/>
            <consortium name="The Broad Institute Genome Sequencing Center for Infectious Disease"/>
            <person name="Wu L."/>
            <person name="Ma J."/>
        </authorList>
    </citation>
    <scope>NUCLEOTIDE SEQUENCE [LARGE SCALE GENOMIC DNA]</scope>
    <source>
        <strain evidence="4">CGMCC 1.3240</strain>
    </source>
</reference>
<dbReference type="PROSITE" id="PS51257">
    <property type="entry name" value="PROKAR_LIPOPROTEIN"/>
    <property type="match status" value="1"/>
</dbReference>
<keyword evidence="4" id="KW-1185">Reference proteome</keyword>
<evidence type="ECO:0000313" key="3">
    <source>
        <dbReference type="EMBL" id="MFC5650309.1"/>
    </source>
</evidence>
<evidence type="ECO:0008006" key="5">
    <source>
        <dbReference type="Google" id="ProtNLM"/>
    </source>
</evidence>
<gene>
    <name evidence="3" type="ORF">ACFPYJ_14455</name>
</gene>
<dbReference type="RefSeq" id="WP_379188854.1">
    <property type="nucleotide sequence ID" value="NZ_JBHSOW010000047.1"/>
</dbReference>
<feature type="signal peptide" evidence="2">
    <location>
        <begin position="1"/>
        <end position="18"/>
    </location>
</feature>
<feature type="chain" id="PRO_5047107578" description="Sporulation protein" evidence="2">
    <location>
        <begin position="19"/>
        <end position="231"/>
    </location>
</feature>
<sequence length="231" mass="24726">MKALNVLSTLAISVFLIAGCQTNNDHGQVKVKSVMPGHSPRQEMKQLMDPSVIPSVDRIKRQTTNEYGTTTYGMGSSVYSMIGSSGLHSNGLSNHLESRLSGKGIGDVKVFVFDDTVILAAKKRALTASQYDAMQEKVLSGTSGFSGRGKEPNTRVGTYGAGNKNSDDNLDMAAKHIQAVIGGQVHILKIVSPKAVETILRMRSYSDNPTAHASQFAKGIKSLLELASKSQ</sequence>
<dbReference type="EMBL" id="JBHSOW010000047">
    <property type="protein sequence ID" value="MFC5650309.1"/>
    <property type="molecule type" value="Genomic_DNA"/>
</dbReference>
<organism evidence="3 4">
    <name type="scientific">Paenibacillus solisilvae</name>
    <dbReference type="NCBI Taxonomy" id="2486751"/>
    <lineage>
        <taxon>Bacteria</taxon>
        <taxon>Bacillati</taxon>
        <taxon>Bacillota</taxon>
        <taxon>Bacilli</taxon>
        <taxon>Bacillales</taxon>
        <taxon>Paenibacillaceae</taxon>
        <taxon>Paenibacillus</taxon>
    </lineage>
</organism>
<name>A0ABW0VZM9_9BACL</name>